<dbReference type="SUPFAM" id="SSF53732">
    <property type="entry name" value="Aconitase iron-sulfur domain"/>
    <property type="match status" value="1"/>
</dbReference>
<dbReference type="CDD" id="cd01577">
    <property type="entry name" value="IPMI_Swivel"/>
    <property type="match status" value="1"/>
</dbReference>
<evidence type="ECO:0000256" key="17">
    <source>
        <dbReference type="ARBA" id="ARBA00033368"/>
    </source>
</evidence>
<comment type="catalytic activity">
    <reaction evidence="1">
        <text>(2R,3S)-3-isopropylmalate = (2S)-2-isopropylmalate</text>
        <dbReference type="Rhea" id="RHEA:32287"/>
        <dbReference type="ChEBI" id="CHEBI:1178"/>
        <dbReference type="ChEBI" id="CHEBI:35121"/>
        <dbReference type="EC" id="4.2.1.33"/>
    </reaction>
</comment>
<gene>
    <name evidence="20" type="primary">LEU1_1</name>
    <name evidence="20" type="ORF">LSUE1_G003828</name>
</gene>
<evidence type="ECO:0000256" key="2">
    <source>
        <dbReference type="ARBA" id="ARBA00001966"/>
    </source>
</evidence>
<evidence type="ECO:0000256" key="16">
    <source>
        <dbReference type="ARBA" id="ARBA00031631"/>
    </source>
</evidence>
<comment type="function">
    <text evidence="3">Catalyzes the isomerization between 2-isopropylmalate and 3-isopropylmalate, via the formation of 2-isopropylmaleate.</text>
</comment>
<dbReference type="PANTHER" id="PTHR43822">
    <property type="entry name" value="HOMOACONITASE, MITOCHONDRIAL-RELATED"/>
    <property type="match status" value="1"/>
</dbReference>
<dbReference type="NCBIfam" id="NF002458">
    <property type="entry name" value="PRK01641.1"/>
    <property type="match status" value="1"/>
</dbReference>
<dbReference type="Proteomes" id="UP000469558">
    <property type="component" value="Unassembled WGS sequence"/>
</dbReference>
<evidence type="ECO:0000256" key="13">
    <source>
        <dbReference type="ARBA" id="ARBA00023014"/>
    </source>
</evidence>
<dbReference type="InterPro" id="IPR004430">
    <property type="entry name" value="3-IsopropMal_deHydase_lsu"/>
</dbReference>
<dbReference type="GO" id="GO:0051539">
    <property type="term" value="F:4 iron, 4 sulfur cluster binding"/>
    <property type="evidence" value="ECO:0007669"/>
    <property type="project" value="UniProtKB-KW"/>
</dbReference>
<dbReference type="InterPro" id="IPR015928">
    <property type="entry name" value="Aconitase/3IPM_dehydase_swvl"/>
</dbReference>
<keyword evidence="13" id="KW-0411">Iron-sulfur</keyword>
<dbReference type="NCBIfam" id="TIGR00170">
    <property type="entry name" value="leuC"/>
    <property type="match status" value="1"/>
</dbReference>
<evidence type="ECO:0000256" key="8">
    <source>
        <dbReference type="ARBA" id="ARBA00022430"/>
    </source>
</evidence>
<evidence type="ECO:0000256" key="6">
    <source>
        <dbReference type="ARBA" id="ARBA00011998"/>
    </source>
</evidence>
<evidence type="ECO:0000256" key="14">
    <source>
        <dbReference type="ARBA" id="ARBA00023239"/>
    </source>
</evidence>
<keyword evidence="11" id="KW-0479">Metal-binding</keyword>
<dbReference type="PRINTS" id="PR00415">
    <property type="entry name" value="ACONITASE"/>
</dbReference>
<dbReference type="GO" id="GO:0046872">
    <property type="term" value="F:metal ion binding"/>
    <property type="evidence" value="ECO:0007669"/>
    <property type="project" value="UniProtKB-KW"/>
</dbReference>
<dbReference type="InterPro" id="IPR018136">
    <property type="entry name" value="Aconitase_4Fe-4S_BS"/>
</dbReference>
<dbReference type="InterPro" id="IPR001030">
    <property type="entry name" value="Acoase/IPM_deHydtase_lsu_aba"/>
</dbReference>
<dbReference type="Pfam" id="PF00694">
    <property type="entry name" value="Aconitase_C"/>
    <property type="match status" value="1"/>
</dbReference>
<evidence type="ECO:0000256" key="1">
    <source>
        <dbReference type="ARBA" id="ARBA00000491"/>
    </source>
</evidence>
<dbReference type="FunFam" id="3.20.19.10:FF:000003">
    <property type="entry name" value="3-isopropylmalate dehydratase small subunit"/>
    <property type="match status" value="1"/>
</dbReference>
<sequence length="768" mass="83369">MSGTTKPRTLYEKIFDDHVVAERDDGTILLYIGNASFRVSDMVVDNFRQTSHPRSHFTRLESRGLQARRPDLTLATSDHNVPTTTRRRPVKTASFLKNTAARLQVQTLEHNVQQHGIPYLGLNSSKQGIVHIIGPELGFTLPGTTVVCGDSHTSTHGAFGALAFGIGTSEVEHVLATQTIVATRWRNMQIIVEGALRAGVGSKDLILFIIGKIGTSGATGMVIEFSGPVIGDLSMESRMALCNMSIEAGARAGLIAPDSTTLQYIKGRPMAPDPSSNMWEQAQNYWQSLSTDSGAHFDKIVLIDATQVSPTVTWGTSPEQVVPIDGSVPFPADFEDPVKQESCKQALAYMALRPGTRMRDIAVDKVFIGSCTNARVEDFRVAAAVLAGKKISSTIKLALAVPGSGTVKLAAEAEGLDVIFKKAGFEWREAGCSLCVGLNEDALLPYERCASTSNRNFESRQGTAGRTHLVSPGVAAATSLTGRFASFRQEDCAQLSRAAETTPPHYTDGTIDWSGSNTIDCTFKTSNFPHNPALKLFSSVRGKVAVLDRANIDTDAIFPKQFCTTIERGGLGNALFHNLRYDPAGNLNTSFILNHGEYQDCPILLVTGPNFGCGSSREHAVWALQDFGFRTVLAPSFADIFYNNCFKNGLLPGILSSSSVERIMEEVNASGNIEVDLASQAVLDMGGRRIGNFEIDNSRKTELLNGLDEISTTLKFEGQIVSFETNRNLVRSWVEGSVRQGLGPTFSLVQRQENTMEKAEVDSISLKW</sequence>
<keyword evidence="12" id="KW-0408">Iron</keyword>
<keyword evidence="15" id="KW-0100">Branched-chain amino acid biosynthesis</keyword>
<evidence type="ECO:0000256" key="12">
    <source>
        <dbReference type="ARBA" id="ARBA00023004"/>
    </source>
</evidence>
<evidence type="ECO:0000313" key="20">
    <source>
        <dbReference type="EMBL" id="TVY84979.1"/>
    </source>
</evidence>
<reference evidence="20 21" key="1">
    <citation type="submission" date="2018-05" db="EMBL/GenBank/DDBJ databases">
        <title>Genome sequencing and assembly of the regulated plant pathogen Lachnellula willkommii and related sister species for the development of diagnostic species identification markers.</title>
        <authorList>
            <person name="Giroux E."/>
            <person name="Bilodeau G."/>
        </authorList>
    </citation>
    <scope>NUCLEOTIDE SEQUENCE [LARGE SCALE GENOMIC DNA]</scope>
    <source>
        <strain evidence="20 21">CBS 268.59</strain>
    </source>
</reference>
<dbReference type="InterPro" id="IPR015931">
    <property type="entry name" value="Acnase/IPM_dHydase_lsu_aba_1/3"/>
</dbReference>
<dbReference type="HAMAP" id="MF_01031">
    <property type="entry name" value="LeuD_type1"/>
    <property type="match status" value="1"/>
</dbReference>
<dbReference type="InterPro" id="IPR004431">
    <property type="entry name" value="3-IsopropMal_deHydase_ssu"/>
</dbReference>
<keyword evidence="10" id="KW-0028">Amino-acid biosynthesis</keyword>
<dbReference type="InterPro" id="IPR033941">
    <property type="entry name" value="IPMI_cat"/>
</dbReference>
<proteinExistence type="inferred from homology"/>
<dbReference type="Pfam" id="PF00330">
    <property type="entry name" value="Aconitase"/>
    <property type="match status" value="1"/>
</dbReference>
<comment type="caution">
    <text evidence="20">The sequence shown here is derived from an EMBL/GenBank/DDBJ whole genome shotgun (WGS) entry which is preliminary data.</text>
</comment>
<dbReference type="GO" id="GO:0009098">
    <property type="term" value="P:L-leucine biosynthetic process"/>
    <property type="evidence" value="ECO:0007669"/>
    <property type="project" value="UniProtKB-KW"/>
</dbReference>
<comment type="similarity">
    <text evidence="5">Belongs to the aconitase/IPM isomerase family.</text>
</comment>
<organism evidence="20 21">
    <name type="scientific">Lachnellula suecica</name>
    <dbReference type="NCBI Taxonomy" id="602035"/>
    <lineage>
        <taxon>Eukaryota</taxon>
        <taxon>Fungi</taxon>
        <taxon>Dikarya</taxon>
        <taxon>Ascomycota</taxon>
        <taxon>Pezizomycotina</taxon>
        <taxon>Leotiomycetes</taxon>
        <taxon>Helotiales</taxon>
        <taxon>Lachnaceae</taxon>
        <taxon>Lachnellula</taxon>
    </lineage>
</organism>
<dbReference type="AlphaFoldDB" id="A0A8T9CGI8"/>
<evidence type="ECO:0000256" key="10">
    <source>
        <dbReference type="ARBA" id="ARBA00022605"/>
    </source>
</evidence>
<dbReference type="EC" id="4.2.1.33" evidence="6"/>
<dbReference type="GO" id="GO:0003861">
    <property type="term" value="F:3-isopropylmalate dehydratase activity"/>
    <property type="evidence" value="ECO:0007669"/>
    <property type="project" value="UniProtKB-EC"/>
</dbReference>
<keyword evidence="8" id="KW-0432">Leucine biosynthesis</keyword>
<evidence type="ECO:0000256" key="7">
    <source>
        <dbReference type="ARBA" id="ARBA00014371"/>
    </source>
</evidence>
<keyword evidence="21" id="KW-1185">Reference proteome</keyword>
<dbReference type="InterPro" id="IPR000573">
    <property type="entry name" value="AconitaseA/IPMdHydase_ssu_swvl"/>
</dbReference>
<accession>A0A8T9CGI8</accession>
<evidence type="ECO:0000256" key="15">
    <source>
        <dbReference type="ARBA" id="ARBA00023304"/>
    </source>
</evidence>
<evidence type="ECO:0000256" key="4">
    <source>
        <dbReference type="ARBA" id="ARBA00004729"/>
    </source>
</evidence>
<dbReference type="Gene3D" id="3.30.499.10">
    <property type="entry name" value="Aconitase, domain 3"/>
    <property type="match status" value="2"/>
</dbReference>
<feature type="domain" description="Aconitase A/isopropylmalate dehydratase small subunit swivel" evidence="19">
    <location>
        <begin position="536"/>
        <end position="652"/>
    </location>
</feature>
<evidence type="ECO:0000256" key="9">
    <source>
        <dbReference type="ARBA" id="ARBA00022485"/>
    </source>
</evidence>
<dbReference type="NCBIfam" id="NF004016">
    <property type="entry name" value="PRK05478.1"/>
    <property type="match status" value="1"/>
</dbReference>
<dbReference type="SUPFAM" id="SSF52016">
    <property type="entry name" value="LeuD/IlvD-like"/>
    <property type="match status" value="1"/>
</dbReference>
<dbReference type="PANTHER" id="PTHR43822:SF9">
    <property type="entry name" value="3-ISOPROPYLMALATE DEHYDRATASE"/>
    <property type="match status" value="1"/>
</dbReference>
<evidence type="ECO:0000256" key="11">
    <source>
        <dbReference type="ARBA" id="ARBA00022723"/>
    </source>
</evidence>
<dbReference type="OrthoDB" id="2279155at2759"/>
<dbReference type="Gene3D" id="3.20.19.10">
    <property type="entry name" value="Aconitase, domain 4"/>
    <property type="match status" value="1"/>
</dbReference>
<evidence type="ECO:0000256" key="3">
    <source>
        <dbReference type="ARBA" id="ARBA00002695"/>
    </source>
</evidence>
<dbReference type="InterPro" id="IPR050067">
    <property type="entry name" value="IPM_dehydratase_rel_enz"/>
</dbReference>
<dbReference type="NCBIfam" id="NF009116">
    <property type="entry name" value="PRK12466.1"/>
    <property type="match status" value="1"/>
</dbReference>
<feature type="domain" description="Aconitase/3-isopropylmalate dehydratase large subunit alpha/beta/alpha" evidence="18">
    <location>
        <begin position="12"/>
        <end position="482"/>
    </location>
</feature>
<evidence type="ECO:0000313" key="21">
    <source>
        <dbReference type="Proteomes" id="UP000469558"/>
    </source>
</evidence>
<dbReference type="InterPro" id="IPR033940">
    <property type="entry name" value="IPMI_Swivel"/>
</dbReference>
<evidence type="ECO:0000259" key="18">
    <source>
        <dbReference type="Pfam" id="PF00330"/>
    </source>
</evidence>
<comment type="pathway">
    <text evidence="4">Amino-acid biosynthesis; L-leucine biosynthesis; L-leucine from 3-methyl-2-oxobutanoate: step 2/4.</text>
</comment>
<evidence type="ECO:0000256" key="5">
    <source>
        <dbReference type="ARBA" id="ARBA00007185"/>
    </source>
</evidence>
<dbReference type="CDD" id="cd01583">
    <property type="entry name" value="IPMI"/>
    <property type="match status" value="1"/>
</dbReference>
<name>A0A8T9CGI8_9HELO</name>
<dbReference type="HAMAP" id="MF_01026">
    <property type="entry name" value="LeuC_type1"/>
    <property type="match status" value="1"/>
</dbReference>
<dbReference type="GO" id="GO:0009316">
    <property type="term" value="C:3-isopropylmalate dehydratase complex"/>
    <property type="evidence" value="ECO:0007669"/>
    <property type="project" value="InterPro"/>
</dbReference>
<dbReference type="InterPro" id="IPR036008">
    <property type="entry name" value="Aconitase_4Fe-4S_dom"/>
</dbReference>
<evidence type="ECO:0000259" key="19">
    <source>
        <dbReference type="Pfam" id="PF00694"/>
    </source>
</evidence>
<dbReference type="NCBIfam" id="TIGR00171">
    <property type="entry name" value="leuD"/>
    <property type="match status" value="1"/>
</dbReference>
<dbReference type="PROSITE" id="PS01244">
    <property type="entry name" value="ACONITASE_2"/>
    <property type="match status" value="1"/>
</dbReference>
<comment type="cofactor">
    <cofactor evidence="2">
        <name>[4Fe-4S] cluster</name>
        <dbReference type="ChEBI" id="CHEBI:49883"/>
    </cofactor>
</comment>
<keyword evidence="14" id="KW-0456">Lyase</keyword>
<keyword evidence="9" id="KW-0004">4Fe-4S</keyword>
<dbReference type="EMBL" id="QGMK01000039">
    <property type="protein sequence ID" value="TVY84979.1"/>
    <property type="molecule type" value="Genomic_DNA"/>
</dbReference>
<protein>
    <recommendedName>
        <fullName evidence="7">3-isopropylmalate dehydratase</fullName>
        <ecNumber evidence="6">4.2.1.33</ecNumber>
    </recommendedName>
    <alternativeName>
        <fullName evidence="16">Alpha-IPM isomerase</fullName>
    </alternativeName>
    <alternativeName>
        <fullName evidence="17">Isopropylmalate isomerase</fullName>
    </alternativeName>
</protein>